<evidence type="ECO:0000256" key="1">
    <source>
        <dbReference type="SAM" id="MobiDB-lite"/>
    </source>
</evidence>
<dbReference type="KEGG" id="vg:36844456"/>
<dbReference type="Proteomes" id="UP000248852">
    <property type="component" value="Segment"/>
</dbReference>
<evidence type="ECO:0000313" key="2">
    <source>
        <dbReference type="EMBL" id="AVK75315.1"/>
    </source>
</evidence>
<proteinExistence type="predicted"/>
<feature type="compositionally biased region" description="Basic and acidic residues" evidence="1">
    <location>
        <begin position="463"/>
        <end position="477"/>
    </location>
</feature>
<name>A0A2U7UAA3_9VIRU</name>
<accession>A0A2U7UAA3</accession>
<feature type="region of interest" description="Disordered" evidence="1">
    <location>
        <begin position="455"/>
        <end position="487"/>
    </location>
</feature>
<dbReference type="EMBL" id="MG011689">
    <property type="protein sequence ID" value="AVK75315.1"/>
    <property type="molecule type" value="Genomic_DNA"/>
</dbReference>
<reference evidence="2" key="1">
    <citation type="journal article" date="2018" name="Nat. Commun.">
        <title>Diversity and evolution of the emerging Pandoraviridae family.</title>
        <authorList>
            <person name="Legendre M."/>
            <person name="Fabre E."/>
            <person name="Poirot O."/>
            <person name="Jeudy S."/>
            <person name="Lartigue A."/>
            <person name="Alempic J.M."/>
            <person name="Beucher L."/>
            <person name="Philippe N."/>
            <person name="Bertaux L."/>
            <person name="Christo-Foroux E."/>
            <person name="Labadie K."/>
            <person name="Coute Y."/>
            <person name="Abergel C."/>
            <person name="Claverie J.M."/>
        </authorList>
    </citation>
    <scope>NUCLEOTIDE SEQUENCE [LARGE SCALE GENOMIC DNA]</scope>
    <source>
        <strain evidence="2">Quercus</strain>
    </source>
</reference>
<dbReference type="GeneID" id="36844456"/>
<dbReference type="RefSeq" id="YP_009483584.1">
    <property type="nucleotide sequence ID" value="NC_037667.1"/>
</dbReference>
<gene>
    <name evidence="2" type="ORF">pqer_cds_893</name>
</gene>
<organism evidence="2">
    <name type="scientific">Pandoravirus quercus</name>
    <dbReference type="NCBI Taxonomy" id="2107709"/>
    <lineage>
        <taxon>Viruses</taxon>
        <taxon>Pandoravirus</taxon>
    </lineage>
</organism>
<protein>
    <submittedName>
        <fullName evidence="2">Uncharacterized protein</fullName>
    </submittedName>
</protein>
<feature type="region of interest" description="Disordered" evidence="1">
    <location>
        <begin position="367"/>
        <end position="387"/>
    </location>
</feature>
<sequence>MDAQRRRAALATLDAVVGTVAARNHRGVAMGLVASAVRARTGLGLGEWAVRLAYPTWVDLVRALPCVRALVPRGADWDLLPATVLALPSHDAPWHRVPSPPPKLNPKPIIPTPAVVRTARQCRKAVADLRRFPFVSLVVDASTCHDLGMIYLGARESDGRRAVCYAFDVHAVAAATEWQGVAQIFGAGGLAWFLGDPAMPKAVCGAGPGHDSVAHAATRDLAQLARVPTADGATMTNLLVRSVVRALPPPPAGLAPDSGKDSAGAAQDAAIKALHAHGFDMALWAQAGAASNGYRWYWLRRPLSPHTLANGAERAMMLCVAYEAMQKASVINEPGPPSATTPITAVTDSLLCVAAAQTAACNKWPLSVAPRGDNRQPNRDNNLPLACPLDDPYGKVDDRRAAVHAKQKPSSLYMAKAVGTDAGARCDVDGDSDWDDLWRAVQHYMAASATSDSYASAAADGCPPERRQDGQRGDQPRESSTVDDGYDFCPVLLPSPLWAYDGPRCPNGQNI</sequence>